<dbReference type="PROSITE" id="PS51483">
    <property type="entry name" value="B5"/>
    <property type="match status" value="1"/>
</dbReference>
<dbReference type="InterPro" id="IPR020825">
    <property type="entry name" value="Phe-tRNA_synthase-like_B3/B4"/>
</dbReference>
<evidence type="ECO:0000313" key="12">
    <source>
        <dbReference type="Proteomes" id="UP000034607"/>
    </source>
</evidence>
<dbReference type="InterPro" id="IPR045060">
    <property type="entry name" value="Phe-tRNA-ligase_IIc_bsu"/>
</dbReference>
<dbReference type="PANTHER" id="PTHR10947">
    <property type="entry name" value="PHENYLALANYL-TRNA SYNTHETASE BETA CHAIN AND LEUCINE-RICH REPEAT-CONTAINING PROTEIN 47"/>
    <property type="match status" value="1"/>
</dbReference>
<dbReference type="Proteomes" id="UP000034607">
    <property type="component" value="Unassembled WGS sequence"/>
</dbReference>
<evidence type="ECO:0000256" key="8">
    <source>
        <dbReference type="ARBA" id="ARBA00022917"/>
    </source>
</evidence>
<organism evidence="11 12">
    <name type="scientific">Candidatus Amesbacteria bacterium GW2011_GWA2_47_11</name>
    <dbReference type="NCBI Taxonomy" id="1618357"/>
    <lineage>
        <taxon>Bacteria</taxon>
        <taxon>Candidatus Amesiibacteriota</taxon>
    </lineage>
</organism>
<dbReference type="EC" id="6.1.1.20" evidence="2"/>
<keyword evidence="5" id="KW-0547">Nucleotide-binding</keyword>
<dbReference type="PATRIC" id="fig|1618357.3.peg.618"/>
<dbReference type="Gene3D" id="3.30.56.10">
    <property type="match status" value="2"/>
</dbReference>
<comment type="cofactor">
    <cofactor evidence="1">
        <name>Mg(2+)</name>
        <dbReference type="ChEBI" id="CHEBI:18420"/>
    </cofactor>
</comment>
<dbReference type="EMBL" id="LCNM01000012">
    <property type="protein sequence ID" value="KKU56087.1"/>
    <property type="molecule type" value="Genomic_DNA"/>
</dbReference>
<dbReference type="GO" id="GO:0005524">
    <property type="term" value="F:ATP binding"/>
    <property type="evidence" value="ECO:0007669"/>
    <property type="project" value="UniProtKB-KW"/>
</dbReference>
<dbReference type="Pfam" id="PF17759">
    <property type="entry name" value="tRNA_synthFbeta"/>
    <property type="match status" value="1"/>
</dbReference>
<evidence type="ECO:0000256" key="1">
    <source>
        <dbReference type="ARBA" id="ARBA00001946"/>
    </source>
</evidence>
<dbReference type="GO" id="GO:0003723">
    <property type="term" value="F:RNA binding"/>
    <property type="evidence" value="ECO:0007669"/>
    <property type="project" value="InterPro"/>
</dbReference>
<evidence type="ECO:0000256" key="2">
    <source>
        <dbReference type="ARBA" id="ARBA00012814"/>
    </source>
</evidence>
<keyword evidence="9" id="KW-0030">Aminoacyl-tRNA synthetase</keyword>
<keyword evidence="8" id="KW-0648">Protein biosynthesis</keyword>
<gene>
    <name evidence="11" type="ORF">UX78_C0012G0020</name>
</gene>
<evidence type="ECO:0000313" key="11">
    <source>
        <dbReference type="EMBL" id="KKU56087.1"/>
    </source>
</evidence>
<evidence type="ECO:0000256" key="7">
    <source>
        <dbReference type="ARBA" id="ARBA00022842"/>
    </source>
</evidence>
<dbReference type="InterPro" id="IPR009061">
    <property type="entry name" value="DNA-bd_dom_put_sf"/>
</dbReference>
<dbReference type="Pfam" id="PF03484">
    <property type="entry name" value="B5"/>
    <property type="match status" value="1"/>
</dbReference>
<keyword evidence="4" id="KW-0479">Metal-binding</keyword>
<proteinExistence type="predicted"/>
<evidence type="ECO:0000256" key="5">
    <source>
        <dbReference type="ARBA" id="ARBA00022741"/>
    </source>
</evidence>
<sequence length="715" mass="80656">MNILIPDSWLREFLDTDATPQQIQSALSLCGPSIERLIKFAPPLKLRGGERGGNTDWIYDIEITTNRVDCMSVIGFAREAVAILPQFKRRARLIKSPFATKPSLKTSTQVPYLEVKVDQTLCPRFTAVLIQNVTIGPSPDWLAKRLELVGMRPLNAIVDISNYLMHELGQPIHTFDYDKITNRRMTLRASRKGEKITTLDGKTHTLHGGDIVIEDGSGKLIDLCGIMGGLNSAVDTKTKNVLLFVQTYDPVRIRKTSMSLAHRTQAAVLFEKKLSPDSVLPTTQSAIQLFILLTHGQPSDKVLDIYTPGKTKDALTTSFSLPEFINSRLGINLSAPQISQFLAGLGFLVLSDRKVEIPWYRTGDISIPEDIVEEVARIYGYHNLPSQIMSGPLPTNRNDKVFYWEHRLKTLLVHLGFTEVYTWSLVEIDTGLKLKNPLTSEWSYLRTTLTPSHLKIHTENAGKADQFDFFEITSVYLPRRNDLPLEEPRLIISTNSGNYSKFKGIIETVLSEMGIADFPIRIQTHSNILVWETPLLPLISQATTTRTYTAISQYPPIMEDVNITHNRPYAEIIKSIQKISSLIKQIDLIDKFGDKLTLRLTFHSASIHAILIPWTDAILCLNISLLSINPRPLLSQLQLLVSARRHFFLPLFAPLDLSSCLLFDSTSFYPLFPQQKIVSNLQRPYLTHPSKIANSYRINHSVTLPSALFYQLRSS</sequence>
<feature type="domain" description="B5" evidence="10">
    <location>
        <begin position="313"/>
        <end position="386"/>
    </location>
</feature>
<dbReference type="InterPro" id="IPR041616">
    <property type="entry name" value="PheRS_beta_core"/>
</dbReference>
<dbReference type="SUPFAM" id="SSF55681">
    <property type="entry name" value="Class II aaRS and biotin synthetases"/>
    <property type="match status" value="1"/>
</dbReference>
<dbReference type="GO" id="GO:0009328">
    <property type="term" value="C:phenylalanine-tRNA ligase complex"/>
    <property type="evidence" value="ECO:0007669"/>
    <property type="project" value="TreeGrafter"/>
</dbReference>
<evidence type="ECO:0000256" key="6">
    <source>
        <dbReference type="ARBA" id="ARBA00022840"/>
    </source>
</evidence>
<dbReference type="GO" id="GO:0006432">
    <property type="term" value="P:phenylalanyl-tRNA aminoacylation"/>
    <property type="evidence" value="ECO:0007669"/>
    <property type="project" value="InterPro"/>
</dbReference>
<evidence type="ECO:0000256" key="9">
    <source>
        <dbReference type="ARBA" id="ARBA00023146"/>
    </source>
</evidence>
<reference evidence="11 12" key="1">
    <citation type="journal article" date="2015" name="Nature">
        <title>rRNA introns, odd ribosomes, and small enigmatic genomes across a large radiation of phyla.</title>
        <authorList>
            <person name="Brown C.T."/>
            <person name="Hug L.A."/>
            <person name="Thomas B.C."/>
            <person name="Sharon I."/>
            <person name="Castelle C.J."/>
            <person name="Singh A."/>
            <person name="Wilkins M.J."/>
            <person name="Williams K.H."/>
            <person name="Banfield J.F."/>
        </authorList>
    </citation>
    <scope>NUCLEOTIDE SEQUENCE [LARGE SCALE GENOMIC DNA]</scope>
</reference>
<comment type="caution">
    <text evidence="11">The sequence shown here is derived from an EMBL/GenBank/DDBJ whole genome shotgun (WGS) entry which is preliminary data.</text>
</comment>
<evidence type="ECO:0000256" key="4">
    <source>
        <dbReference type="ARBA" id="ARBA00022723"/>
    </source>
</evidence>
<dbReference type="InterPro" id="IPR005147">
    <property type="entry name" value="tRNA_synthase_B5-dom"/>
</dbReference>
<dbReference type="SUPFAM" id="SSF46955">
    <property type="entry name" value="Putative DNA-binding domain"/>
    <property type="match status" value="2"/>
</dbReference>
<name>A0A0G1RGC2_9BACT</name>
<dbReference type="Gene3D" id="3.50.40.10">
    <property type="entry name" value="Phenylalanyl-trna Synthetase, Chain B, domain 3"/>
    <property type="match status" value="1"/>
</dbReference>
<dbReference type="SUPFAM" id="SSF56037">
    <property type="entry name" value="PheT/TilS domain"/>
    <property type="match status" value="1"/>
</dbReference>
<dbReference type="GO" id="GO:0000287">
    <property type="term" value="F:magnesium ion binding"/>
    <property type="evidence" value="ECO:0007669"/>
    <property type="project" value="InterPro"/>
</dbReference>
<evidence type="ECO:0000259" key="10">
    <source>
        <dbReference type="PROSITE" id="PS51483"/>
    </source>
</evidence>
<dbReference type="SMART" id="SM00873">
    <property type="entry name" value="B3_4"/>
    <property type="match status" value="1"/>
</dbReference>
<dbReference type="SMART" id="SM00874">
    <property type="entry name" value="B5"/>
    <property type="match status" value="1"/>
</dbReference>
<dbReference type="GO" id="GO:0004826">
    <property type="term" value="F:phenylalanine-tRNA ligase activity"/>
    <property type="evidence" value="ECO:0007669"/>
    <property type="project" value="UniProtKB-EC"/>
</dbReference>
<dbReference type="InterPro" id="IPR005146">
    <property type="entry name" value="B3/B4_tRNA-bd"/>
</dbReference>
<accession>A0A0G1RGC2</accession>
<dbReference type="AlphaFoldDB" id="A0A0G1RGC2"/>
<dbReference type="InterPro" id="IPR045864">
    <property type="entry name" value="aa-tRNA-synth_II/BPL/LPL"/>
</dbReference>
<dbReference type="Pfam" id="PF03483">
    <property type="entry name" value="B3_4"/>
    <property type="match status" value="1"/>
</dbReference>
<protein>
    <recommendedName>
        <fullName evidence="2">phenylalanine--tRNA ligase</fullName>
        <ecNumber evidence="2">6.1.1.20</ecNumber>
    </recommendedName>
</protein>
<keyword evidence="3 11" id="KW-0436">Ligase</keyword>
<dbReference type="Gene3D" id="3.30.930.10">
    <property type="entry name" value="Bira Bifunctional Protein, Domain 2"/>
    <property type="match status" value="1"/>
</dbReference>
<evidence type="ECO:0000256" key="3">
    <source>
        <dbReference type="ARBA" id="ARBA00022598"/>
    </source>
</evidence>
<keyword evidence="7" id="KW-0460">Magnesium</keyword>
<dbReference type="PANTHER" id="PTHR10947:SF0">
    <property type="entry name" value="PHENYLALANINE--TRNA LIGASE BETA SUBUNIT"/>
    <property type="match status" value="1"/>
</dbReference>
<keyword evidence="6" id="KW-0067">ATP-binding</keyword>